<comment type="subcellular location">
    <subcellularLocation>
        <location evidence="1 9">Cell outer membrane</location>
        <topology evidence="1 9">Multi-pass membrane protein</topology>
    </subcellularLocation>
</comment>
<dbReference type="Pfam" id="PF13954">
    <property type="entry name" value="PapC_N"/>
    <property type="match status" value="1"/>
</dbReference>
<dbReference type="InterPro" id="IPR037224">
    <property type="entry name" value="PapC_N_sf"/>
</dbReference>
<dbReference type="FunFam" id="2.60.40.3110:FF:000001">
    <property type="entry name" value="Putative fimbrial outer membrane usher"/>
    <property type="match status" value="1"/>
</dbReference>
<evidence type="ECO:0000256" key="3">
    <source>
        <dbReference type="ARBA" id="ARBA00022448"/>
    </source>
</evidence>
<evidence type="ECO:0000256" key="7">
    <source>
        <dbReference type="ARBA" id="ARBA00023136"/>
    </source>
</evidence>
<dbReference type="Pfam" id="PF13953">
    <property type="entry name" value="PapC_C"/>
    <property type="match status" value="1"/>
</dbReference>
<keyword evidence="9" id="KW-1029">Fimbrium biogenesis</keyword>
<keyword evidence="7 9" id="KW-0472">Membrane</keyword>
<dbReference type="GO" id="GO:0009297">
    <property type="term" value="P:pilus assembly"/>
    <property type="evidence" value="ECO:0007669"/>
    <property type="project" value="InterPro"/>
</dbReference>
<sequence length="863" mass="92575">MYLRSCRRAGGYAPGLLAMAIGTALGALPLDGAAENGLYAAFNPAFLRGADGEPLDVSRFENGNPVNPGSYRIDVFVNQAWVGSQEVRVLADDKQPPRYCFKRSALSSLGLALDRLPDSADKTQALADADCVDLLRLVPAARLDFSQADLRLDLSIPQAYLGRVERGYVDPRDWDRGVTAAFLDYNANAYRNSSGGRDQEQLYAGLNAGLNLGDWRLRHNGSYSQSHGDDQRSTRNYDSISSYAQRDITALKSQLTLGEYYTPADLFDSFPYSGVQLASDDRMLPDSQRGFVPAIRGTAETNAKVTVRQAGNVLYETNVAPGPFVIDDLYNSGYAGDLEVSVTEADGRVRQFTVPFANVAQLLRPGVSRYSVSAGKYRDDDLDDEPNFVQGTYQRGISNLWTGYTGSIIAENYLAVQGGLALSTSLGAFALDVTQSRAGDLQPTEEQGRTASGRSYRLSYSKVLEATQTNFAVAAYRFSSDGYLGFSDFAYAHSPGSPDYRAWRQRNRFQVNLNQPLGAGRGSLYLSGSAQNYWNAGKGSDMSYQAGYSNSFGWGSLSLSANRTRSLSGGTDTQYMVNLTLPLGRSSHAPYLTSSTTGSDNGDLNTQLSLAGSLGDYNQFSYGVYGSHNRADGASSNASGANLQYRAPQTNLSASFSDGDDYRQYGLGLSGSIVAHPGGINFSQSQGETRAVVAAKGAGGAALVNSNGGKVAGNGYGVLSGLMPYRENEVQLDPKGLADDVELQTTAQNVAPRYGAVVMLDYPTVSGTPLLLHLLDEQGQDLPVGAEVLDAAGNSLTLVGQGSRVFLRVGETRGELQVRWGSGGRSQCRARYRMPTAAAQARHFATAEVVCRQLPAQGRLAGR</sequence>
<evidence type="ECO:0000256" key="6">
    <source>
        <dbReference type="ARBA" id="ARBA00022729"/>
    </source>
</evidence>
<dbReference type="Gene3D" id="3.10.20.410">
    <property type="match status" value="1"/>
</dbReference>
<keyword evidence="10" id="KW-1133">Transmembrane helix</keyword>
<gene>
    <name evidence="13" type="ORF">A9C11_06170</name>
</gene>
<feature type="domain" description="PapC N-terminal" evidence="12">
    <location>
        <begin position="42"/>
        <end position="189"/>
    </location>
</feature>
<dbReference type="InterPro" id="IPR018030">
    <property type="entry name" value="Fimbrial_membr_usher_CS"/>
</dbReference>
<dbReference type="SUPFAM" id="SSF141729">
    <property type="entry name" value="FimD N-terminal domain-like"/>
    <property type="match status" value="1"/>
</dbReference>
<dbReference type="PANTHER" id="PTHR30451">
    <property type="entry name" value="OUTER MEMBRANE USHER PROTEIN"/>
    <property type="match status" value="1"/>
</dbReference>
<evidence type="ECO:0000256" key="4">
    <source>
        <dbReference type="ARBA" id="ARBA00022452"/>
    </source>
</evidence>
<name>A0A1A9K7Z2_9PSED</name>
<keyword evidence="3 9" id="KW-0813">Transport</keyword>
<evidence type="ECO:0000256" key="9">
    <source>
        <dbReference type="RuleBase" id="RU003884"/>
    </source>
</evidence>
<evidence type="ECO:0000256" key="1">
    <source>
        <dbReference type="ARBA" id="ARBA00004571"/>
    </source>
</evidence>
<keyword evidence="5 9" id="KW-0812">Transmembrane</keyword>
<comment type="similarity">
    <text evidence="2 9">Belongs to the fimbrial export usher family.</text>
</comment>
<dbReference type="Gene3D" id="2.60.40.3110">
    <property type="match status" value="1"/>
</dbReference>
<reference evidence="13 14" key="1">
    <citation type="submission" date="2016-05" db="EMBL/GenBank/DDBJ databases">
        <title>Genome Sequence of Pseudomonas citronellolis Strain SJTE-3, an Estrogens and Persistent Organic Pollutants degradation strain.</title>
        <authorList>
            <person name="Liang R."/>
        </authorList>
    </citation>
    <scope>NUCLEOTIDE SEQUENCE [LARGE SCALE GENOMIC DNA]</scope>
    <source>
        <strain evidence="13 14">SJTE-3</strain>
    </source>
</reference>
<dbReference type="InterPro" id="IPR025885">
    <property type="entry name" value="PapC_N"/>
</dbReference>
<dbReference type="PANTHER" id="PTHR30451:SF20">
    <property type="entry name" value="FIMBRIAE USHER"/>
    <property type="match status" value="1"/>
</dbReference>
<evidence type="ECO:0000259" key="12">
    <source>
        <dbReference type="Pfam" id="PF13954"/>
    </source>
</evidence>
<organism evidence="13 14">
    <name type="scientific">Pseudomonas citronellolis</name>
    <dbReference type="NCBI Taxonomy" id="53408"/>
    <lineage>
        <taxon>Bacteria</taxon>
        <taxon>Pseudomonadati</taxon>
        <taxon>Pseudomonadota</taxon>
        <taxon>Gammaproteobacteria</taxon>
        <taxon>Pseudomonadales</taxon>
        <taxon>Pseudomonadaceae</taxon>
        <taxon>Pseudomonas</taxon>
    </lineage>
</organism>
<protein>
    <submittedName>
        <fullName evidence="13">Pilus assembly protein PapC</fullName>
    </submittedName>
</protein>
<dbReference type="InterPro" id="IPR042186">
    <property type="entry name" value="FimD_plug_dom"/>
</dbReference>
<evidence type="ECO:0000259" key="11">
    <source>
        <dbReference type="Pfam" id="PF13953"/>
    </source>
</evidence>
<dbReference type="Pfam" id="PF00577">
    <property type="entry name" value="Usher"/>
    <property type="match status" value="1"/>
</dbReference>
<accession>A0A1A9K7Z2</accession>
<keyword evidence="4" id="KW-1134">Transmembrane beta strand</keyword>
<feature type="transmembrane region" description="Helical" evidence="10">
    <location>
        <begin position="12"/>
        <end position="30"/>
    </location>
</feature>
<dbReference type="Proteomes" id="UP000077748">
    <property type="component" value="Chromosome"/>
</dbReference>
<dbReference type="InterPro" id="IPR043142">
    <property type="entry name" value="PapC-like_C_sf"/>
</dbReference>
<dbReference type="InterPro" id="IPR025949">
    <property type="entry name" value="PapC-like_C"/>
</dbReference>
<evidence type="ECO:0000256" key="5">
    <source>
        <dbReference type="ARBA" id="ARBA00022692"/>
    </source>
</evidence>
<dbReference type="EMBL" id="CP015878">
    <property type="protein sequence ID" value="ANI13598.1"/>
    <property type="molecule type" value="Genomic_DNA"/>
</dbReference>
<dbReference type="InterPro" id="IPR000015">
    <property type="entry name" value="Fimb_usher"/>
</dbReference>
<keyword evidence="8 9" id="KW-0998">Cell outer membrane</keyword>
<dbReference type="GO" id="GO:0015473">
    <property type="term" value="F:fimbrial usher porin activity"/>
    <property type="evidence" value="ECO:0007669"/>
    <property type="project" value="InterPro"/>
</dbReference>
<evidence type="ECO:0000313" key="14">
    <source>
        <dbReference type="Proteomes" id="UP000077748"/>
    </source>
</evidence>
<feature type="domain" description="PapC-like C-terminal" evidence="11">
    <location>
        <begin position="771"/>
        <end position="835"/>
    </location>
</feature>
<dbReference type="PROSITE" id="PS01151">
    <property type="entry name" value="FIMBRIAL_USHER"/>
    <property type="match status" value="1"/>
</dbReference>
<proteinExistence type="inferred from homology"/>
<dbReference type="RefSeq" id="WP_064582130.1">
    <property type="nucleotide sequence ID" value="NZ_CP015878.1"/>
</dbReference>
<evidence type="ECO:0000256" key="10">
    <source>
        <dbReference type="SAM" id="Phobius"/>
    </source>
</evidence>
<dbReference type="GO" id="GO:0009279">
    <property type="term" value="C:cell outer membrane"/>
    <property type="evidence" value="ECO:0007669"/>
    <property type="project" value="UniProtKB-SubCell"/>
</dbReference>
<evidence type="ECO:0000256" key="8">
    <source>
        <dbReference type="ARBA" id="ARBA00023237"/>
    </source>
</evidence>
<dbReference type="Gene3D" id="2.60.40.2070">
    <property type="match status" value="1"/>
</dbReference>
<dbReference type="Gene3D" id="2.60.40.2610">
    <property type="entry name" value="Outer membrane usher protein FimD, plug domain"/>
    <property type="match status" value="1"/>
</dbReference>
<dbReference type="AlphaFoldDB" id="A0A1A9K7Z2"/>
<keyword evidence="6" id="KW-0732">Signal</keyword>
<evidence type="ECO:0000313" key="13">
    <source>
        <dbReference type="EMBL" id="ANI13598.1"/>
    </source>
</evidence>
<evidence type="ECO:0000256" key="2">
    <source>
        <dbReference type="ARBA" id="ARBA00008064"/>
    </source>
</evidence>